<dbReference type="Proteomes" id="UP001501310">
    <property type="component" value="Unassembled WGS sequence"/>
</dbReference>
<dbReference type="SUPFAM" id="SSF52540">
    <property type="entry name" value="P-loop containing nucleoside triphosphate hydrolases"/>
    <property type="match status" value="1"/>
</dbReference>
<proteinExistence type="predicted"/>
<comment type="caution">
    <text evidence="1">The sequence shown here is derived from an EMBL/GenBank/DDBJ whole genome shotgun (WGS) entry which is preliminary data.</text>
</comment>
<protein>
    <recommendedName>
        <fullName evidence="3">ATP-binding protein</fullName>
    </recommendedName>
</protein>
<evidence type="ECO:0000313" key="2">
    <source>
        <dbReference type="Proteomes" id="UP001501310"/>
    </source>
</evidence>
<evidence type="ECO:0008006" key="3">
    <source>
        <dbReference type="Google" id="ProtNLM"/>
    </source>
</evidence>
<keyword evidence="2" id="KW-1185">Reference proteome</keyword>
<accession>A0ABP7SDA6</accession>
<evidence type="ECO:0000313" key="1">
    <source>
        <dbReference type="EMBL" id="GAA4010004.1"/>
    </source>
</evidence>
<dbReference type="RefSeq" id="WP_344710898.1">
    <property type="nucleotide sequence ID" value="NZ_BAAAZD010000002.1"/>
</dbReference>
<dbReference type="EMBL" id="BAAAZD010000002">
    <property type="protein sequence ID" value="GAA4010004.1"/>
    <property type="molecule type" value="Genomic_DNA"/>
</dbReference>
<reference evidence="2" key="1">
    <citation type="journal article" date="2019" name="Int. J. Syst. Evol. Microbiol.">
        <title>The Global Catalogue of Microorganisms (GCM) 10K type strain sequencing project: providing services to taxonomists for standard genome sequencing and annotation.</title>
        <authorList>
            <consortium name="The Broad Institute Genomics Platform"/>
            <consortium name="The Broad Institute Genome Sequencing Center for Infectious Disease"/>
            <person name="Wu L."/>
            <person name="Ma J."/>
        </authorList>
    </citation>
    <scope>NUCLEOTIDE SEQUENCE [LARGE SCALE GENOMIC DNA]</scope>
    <source>
        <strain evidence="2">JCM 16603</strain>
    </source>
</reference>
<dbReference type="InterPro" id="IPR027417">
    <property type="entry name" value="P-loop_NTPase"/>
</dbReference>
<organism evidence="1 2">
    <name type="scientific">Sphingomonas humi</name>
    <dbReference type="NCBI Taxonomy" id="335630"/>
    <lineage>
        <taxon>Bacteria</taxon>
        <taxon>Pseudomonadati</taxon>
        <taxon>Pseudomonadota</taxon>
        <taxon>Alphaproteobacteria</taxon>
        <taxon>Sphingomonadales</taxon>
        <taxon>Sphingomonadaceae</taxon>
        <taxon>Sphingomonas</taxon>
    </lineage>
</organism>
<name>A0ABP7SDA6_9SPHN</name>
<gene>
    <name evidence="1" type="ORF">GCM10022211_25410</name>
</gene>
<sequence length="1332" mass="148840">MKVFIPRRVVYAADGDVRDVGHELLLELPGNIILLGEAGGGKTRLTEWLGSVATHKRCTARQLINGDGQDSLKPSQVLVIDALDEIAAKADGDAVDLVLRALRKVGFPRFILSCRSSEWRSATMREAIREQYGEAPVEVELAPFTDEDARAFLSAYLNDANLADEVSWRFRERGLAEWLGNPQTLEMVADMARDEKMPESASALFGRFVDLAWFEHSDRRPGAPLQRLGKEAVLDALGAGFASLILTGSATLSDVPQHKLVPSDLPRAEVVTLPGGEHLEAALASRLCIGPAERRTFQHKRIGEYLGARWLAKQADTPPKQARLLAMLRSNGIVPANLRGLHAWLATDPRLATDVIRTDPAGVIEYGDADDLPEGQGRVLLEALGSLVERNPLFSVGWSPRAGSLVKGSLLDESWRILTQRDDADRGWQYPFSLRIVIARQLSAPHVVDARRSELRTMLLNEDQEFAIRSAAGNALAVQGALKDWSKLLETLRLQMTEDSCRLAVDLLGAVGFGDISDRQIVELVLAYDGITICSLPRVYDERRTAGTLYYLEHELPDERLDGVLDEFAAFLEPFSDDRSDLIEAFDLKTLIGGLIVRRLSLTDRRPLADPVALWRWLRPFRGDRGYSRSDRDEVAEWLKSHEHERRAIQRHILLDLEGDQNVWQRQWQLLEPLPGAALDSRDLASLLDSLDASDDRWRDLLKMIHHDGERGADARAAAKRFVANRPDMLRWIDELQTPKPQEWELRDRERKLKHEAKNAARNAEHRASFLAHRDKLLTGDIGDQPAQAYLGHFSDLPKDGPPHERIGRWLGEDLQADALAGFEAFLTREPPALTPEQIADSWAESRFWPLAWVFVAALVERIRKGAGFEDLPDDRLIAALLQTEHGLARSEEAKELGDALETELINRGAFEAYARLLIEPHLRKRRDHITGLYGLMREKRHAALATKLAAEWIGEFPQMSADVEEELIDRLIRAHETDTLRAAAAERMNDEARDERSRRNWQAVALWADFERASALLNGIGERDADLIWSIRNRLGGHRHREEPPVALRPELAAWIVRAFRAAWPYRNHPSGVTSGDQNAWDASDYLTRLIGQLGDDPSDEATGLLTELRDAPRDGYSDYLRRVAAEQEAKRAEIAYIPPSVADIATVLSGSAPRTVTALKAEVLAALARTQARVHSDPTNCWRGFYRDDGVTPKGEEDCSDHLANLLALEAPAIRFDPEFHIGSDREVDIACSVGKLRMPIEAKGQWNADLWTAADWQLGGQQAIDHLAAGQGIYLVYWFGAVKGRKGLKRPPAGVKFPTTPEMLRQALQEALTTSGRANLSVFVLDLTH</sequence>